<keyword evidence="7 16" id="KW-0378">Hydrolase</keyword>
<dbReference type="GO" id="GO:2001070">
    <property type="term" value="F:starch binding"/>
    <property type="evidence" value="ECO:0007669"/>
    <property type="project" value="InterPro"/>
</dbReference>
<dbReference type="SUPFAM" id="SSF51445">
    <property type="entry name" value="(Trans)glycosidases"/>
    <property type="match status" value="1"/>
</dbReference>
<name>A0AAD8PIJ9_9PEZI</name>
<comment type="caution">
    <text evidence="16">The sequence shown here is derived from an EMBL/GenBank/DDBJ whole genome shotgun (WGS) entry which is preliminary data.</text>
</comment>
<dbReference type="InterPro" id="IPR013783">
    <property type="entry name" value="Ig-like_fold"/>
</dbReference>
<feature type="signal peptide" evidence="14">
    <location>
        <begin position="1"/>
        <end position="22"/>
    </location>
</feature>
<dbReference type="SMART" id="SM00642">
    <property type="entry name" value="Aamy"/>
    <property type="match status" value="1"/>
</dbReference>
<dbReference type="GO" id="GO:0005509">
    <property type="term" value="F:calcium ion binding"/>
    <property type="evidence" value="ECO:0007669"/>
    <property type="project" value="InterPro"/>
</dbReference>
<keyword evidence="5" id="KW-0479">Metal-binding</keyword>
<reference evidence="16" key="1">
    <citation type="submission" date="2021-06" db="EMBL/GenBank/DDBJ databases">
        <title>Comparative genomics, transcriptomics and evolutionary studies reveal genomic signatures of adaptation to plant cell wall in hemibiotrophic fungi.</title>
        <authorList>
            <consortium name="DOE Joint Genome Institute"/>
            <person name="Baroncelli R."/>
            <person name="Diaz J.F."/>
            <person name="Benocci T."/>
            <person name="Peng M."/>
            <person name="Battaglia E."/>
            <person name="Haridas S."/>
            <person name="Andreopoulos W."/>
            <person name="Labutti K."/>
            <person name="Pangilinan J."/>
            <person name="Floch G.L."/>
            <person name="Makela M.R."/>
            <person name="Henrissat B."/>
            <person name="Grigoriev I.V."/>
            <person name="Crouch J.A."/>
            <person name="De Vries R.P."/>
            <person name="Sukno S.A."/>
            <person name="Thon M.R."/>
        </authorList>
    </citation>
    <scope>NUCLEOTIDE SEQUENCE</scope>
    <source>
        <strain evidence="16">CBS 125086</strain>
    </source>
</reference>
<evidence type="ECO:0000256" key="2">
    <source>
        <dbReference type="ARBA" id="ARBA00001913"/>
    </source>
</evidence>
<accession>A0AAD8PIJ9</accession>
<evidence type="ECO:0000256" key="5">
    <source>
        <dbReference type="ARBA" id="ARBA00022723"/>
    </source>
</evidence>
<gene>
    <name evidence="16" type="ORF">LY79DRAFT_574330</name>
</gene>
<dbReference type="AlphaFoldDB" id="A0AAD8PIJ9"/>
<evidence type="ECO:0000256" key="10">
    <source>
        <dbReference type="ARBA" id="ARBA00023180"/>
    </source>
</evidence>
<dbReference type="InterPro" id="IPR006047">
    <property type="entry name" value="GH13_cat_dom"/>
</dbReference>
<dbReference type="Proteomes" id="UP001230504">
    <property type="component" value="Unassembled WGS sequence"/>
</dbReference>
<dbReference type="EMBL" id="JAHLJV010000415">
    <property type="protein sequence ID" value="KAK1561253.1"/>
    <property type="molecule type" value="Genomic_DNA"/>
</dbReference>
<keyword evidence="8" id="KW-0106">Calcium</keyword>
<evidence type="ECO:0000256" key="13">
    <source>
        <dbReference type="ARBA" id="ARBA00023326"/>
    </source>
</evidence>
<dbReference type="PANTHER" id="PTHR10357">
    <property type="entry name" value="ALPHA-AMYLASE FAMILY MEMBER"/>
    <property type="match status" value="1"/>
</dbReference>
<comment type="catalytic activity">
    <reaction evidence="1">
        <text>Endohydrolysis of (1-&gt;4)-alpha-D-glucosidic linkages in polysaccharides containing three or more (1-&gt;4)-alpha-linked D-glucose units.</text>
        <dbReference type="EC" id="3.2.1.1"/>
    </reaction>
</comment>
<dbReference type="SUPFAM" id="SSF49452">
    <property type="entry name" value="Starch-binding domain-like"/>
    <property type="match status" value="1"/>
</dbReference>
<dbReference type="CDD" id="cd11319">
    <property type="entry name" value="AmyAc_euk_AmyA"/>
    <property type="match status" value="1"/>
</dbReference>
<dbReference type="SMART" id="SM01065">
    <property type="entry name" value="CBM_2"/>
    <property type="match status" value="1"/>
</dbReference>
<evidence type="ECO:0000256" key="14">
    <source>
        <dbReference type="SAM" id="SignalP"/>
    </source>
</evidence>
<dbReference type="Gene3D" id="2.60.40.1180">
    <property type="entry name" value="Golgi alpha-mannosidase II"/>
    <property type="match status" value="1"/>
</dbReference>
<dbReference type="InterPro" id="IPR017853">
    <property type="entry name" value="GH"/>
</dbReference>
<dbReference type="InterPro" id="IPR015340">
    <property type="entry name" value="A_amylase_C_dom"/>
</dbReference>
<dbReference type="GO" id="GO:0004556">
    <property type="term" value="F:alpha-amylase activity"/>
    <property type="evidence" value="ECO:0007669"/>
    <property type="project" value="UniProtKB-EC"/>
</dbReference>
<proteinExistence type="inferred from homology"/>
<dbReference type="InterPro" id="IPR013784">
    <property type="entry name" value="Carb-bd-like_fold"/>
</dbReference>
<keyword evidence="17" id="KW-1185">Reference proteome</keyword>
<dbReference type="Gene3D" id="3.20.20.80">
    <property type="entry name" value="Glycosidases"/>
    <property type="match status" value="1"/>
</dbReference>
<comment type="similarity">
    <text evidence="3">Belongs to the glycosyl hydrolase 13 family.</text>
</comment>
<evidence type="ECO:0000256" key="11">
    <source>
        <dbReference type="ARBA" id="ARBA00023277"/>
    </source>
</evidence>
<comment type="cofactor">
    <cofactor evidence="2">
        <name>Ca(2+)</name>
        <dbReference type="ChEBI" id="CHEBI:29108"/>
    </cofactor>
</comment>
<evidence type="ECO:0000256" key="4">
    <source>
        <dbReference type="ARBA" id="ARBA00012595"/>
    </source>
</evidence>
<protein>
    <recommendedName>
        <fullName evidence="4">alpha-amylase</fullName>
        <ecNumber evidence="4">3.2.1.1</ecNumber>
    </recommendedName>
</protein>
<dbReference type="GeneID" id="85443817"/>
<dbReference type="EC" id="3.2.1.1" evidence="4"/>
<keyword evidence="13" id="KW-0624">Polysaccharide degradation</keyword>
<dbReference type="Gene3D" id="2.60.40.10">
    <property type="entry name" value="Immunoglobulins"/>
    <property type="match status" value="1"/>
</dbReference>
<organism evidence="16 17">
    <name type="scientific">Colletotrichum navitas</name>
    <dbReference type="NCBI Taxonomy" id="681940"/>
    <lineage>
        <taxon>Eukaryota</taxon>
        <taxon>Fungi</taxon>
        <taxon>Dikarya</taxon>
        <taxon>Ascomycota</taxon>
        <taxon>Pezizomycotina</taxon>
        <taxon>Sordariomycetes</taxon>
        <taxon>Hypocreomycetidae</taxon>
        <taxon>Glomerellales</taxon>
        <taxon>Glomerellaceae</taxon>
        <taxon>Colletotrichum</taxon>
        <taxon>Colletotrichum graminicola species complex</taxon>
    </lineage>
</organism>
<dbReference type="GO" id="GO:0000272">
    <property type="term" value="P:polysaccharide catabolic process"/>
    <property type="evidence" value="ECO:0007669"/>
    <property type="project" value="UniProtKB-KW"/>
</dbReference>
<feature type="domain" description="CBM20" evidence="15">
    <location>
        <begin position="573"/>
        <end position="686"/>
    </location>
</feature>
<evidence type="ECO:0000256" key="7">
    <source>
        <dbReference type="ARBA" id="ARBA00022801"/>
    </source>
</evidence>
<dbReference type="PROSITE" id="PS51166">
    <property type="entry name" value="CBM20"/>
    <property type="match status" value="1"/>
</dbReference>
<dbReference type="SUPFAM" id="SSF51011">
    <property type="entry name" value="Glycosyl hydrolase domain"/>
    <property type="match status" value="1"/>
</dbReference>
<keyword evidence="10" id="KW-0325">Glycoprotein</keyword>
<evidence type="ECO:0000256" key="1">
    <source>
        <dbReference type="ARBA" id="ARBA00000548"/>
    </source>
</evidence>
<evidence type="ECO:0000256" key="12">
    <source>
        <dbReference type="ARBA" id="ARBA00023295"/>
    </source>
</evidence>
<dbReference type="Pfam" id="PF00686">
    <property type="entry name" value="CBM_20"/>
    <property type="match status" value="1"/>
</dbReference>
<dbReference type="PANTHER" id="PTHR10357:SF215">
    <property type="entry name" value="ALPHA-AMYLASE 1"/>
    <property type="match status" value="1"/>
</dbReference>
<keyword evidence="12" id="KW-0326">Glycosidase</keyword>
<keyword evidence="6 14" id="KW-0732">Signal</keyword>
<keyword evidence="9" id="KW-1015">Disulfide bond</keyword>
<dbReference type="RefSeq" id="XP_060406610.1">
    <property type="nucleotide sequence ID" value="XM_060559577.1"/>
</dbReference>
<sequence>MKLTAQSWVRGAVALWASAAQALDAEGWKRQSIYQVMTDRFALAAVNDEPYLPRSCNVSAQTYCGGTWKGIKSQLDYIQGMGFTAIWISPIVAQVEAPVADGGIAVEAYHGYWTRDIYALNRRFGTKQDLEDLIKAVHARGMYFMLDVVPNHMGPQPGQVEIMLPAFSNSTRNSTKTATGGAMYALHKSLNYSIYSPFDSSRFFHPYCRIDYTDTTSKQLCWEGWSKETGAAFTLPDLRTEDDDVLRIFVSWIRNLVAEYSIDGLRIDAARHVQPSFLTALQAAAGVFSIGEFSEGDVAPYVGFLDAIGGAFNFPQYYARIDMFQSAFTANSTTATPANFASQMAALQAALPNRTATLGSFYDSHDAKRFASVSGDMAKGKNAMVLAMLVDGIPVVYQGAEQRFSAGQNPYYRAPLFNSPLHAQYRTDSDMYKFIRQLNRFRSWVVAHKQNSTRSSFIQDQAHVIFNNSHNLAFAKGEVIAVTTNLGLASNPYNLTLPAPSLSNSIPSSGSIGFPPMTDYIDIVSCTQFKTNKDGKLSFQLIRGYPRVFYPAAKLTHSGLCGTVLDEKTEADTHGKDTCVVTFEMDVATSFGEVVYLLGDAPQLGSGDVLQALALDSSLYTTGRPLWTVAAELPLGSTIAYGLLKVSANSGEELSRWMPGNNTVVVDAGACGKAGGRLVARRSWRTNRTIITSGVGI</sequence>
<evidence type="ECO:0000259" key="15">
    <source>
        <dbReference type="PROSITE" id="PS51166"/>
    </source>
</evidence>
<dbReference type="Pfam" id="PF00128">
    <property type="entry name" value="Alpha-amylase"/>
    <property type="match status" value="1"/>
</dbReference>
<evidence type="ECO:0000256" key="9">
    <source>
        <dbReference type="ARBA" id="ARBA00023157"/>
    </source>
</evidence>
<dbReference type="InterPro" id="IPR013780">
    <property type="entry name" value="Glyco_hydro_b"/>
</dbReference>
<evidence type="ECO:0000313" key="17">
    <source>
        <dbReference type="Proteomes" id="UP001230504"/>
    </source>
</evidence>
<evidence type="ECO:0000313" key="16">
    <source>
        <dbReference type="EMBL" id="KAK1561253.1"/>
    </source>
</evidence>
<keyword evidence="11" id="KW-0119">Carbohydrate metabolism</keyword>
<dbReference type="Pfam" id="PF09260">
    <property type="entry name" value="A_amylase_dom_C"/>
    <property type="match status" value="1"/>
</dbReference>
<evidence type="ECO:0000256" key="6">
    <source>
        <dbReference type="ARBA" id="ARBA00022729"/>
    </source>
</evidence>
<feature type="chain" id="PRO_5041922965" description="alpha-amylase" evidence="14">
    <location>
        <begin position="23"/>
        <end position="697"/>
    </location>
</feature>
<evidence type="ECO:0000256" key="3">
    <source>
        <dbReference type="ARBA" id="ARBA00008061"/>
    </source>
</evidence>
<dbReference type="InterPro" id="IPR002044">
    <property type="entry name" value="CBM20"/>
</dbReference>
<evidence type="ECO:0000256" key="8">
    <source>
        <dbReference type="ARBA" id="ARBA00022837"/>
    </source>
</evidence>